<keyword evidence="2 9" id="KW-0723">Serine/threonine-protein kinase</keyword>
<dbReference type="EC" id="2.7.11.1" evidence="1"/>
<dbReference type="PROSITE" id="PS00108">
    <property type="entry name" value="PROTEIN_KINASE_ST"/>
    <property type="match status" value="1"/>
</dbReference>
<comment type="caution">
    <text evidence="9">The sequence shown here is derived from an EMBL/GenBank/DDBJ whole genome shotgun (WGS) entry which is preliminary data.</text>
</comment>
<dbReference type="Proteomes" id="UP000535543">
    <property type="component" value="Unassembled WGS sequence"/>
</dbReference>
<dbReference type="SUPFAM" id="SSF56112">
    <property type="entry name" value="Protein kinase-like (PK-like)"/>
    <property type="match status" value="1"/>
</dbReference>
<keyword evidence="5 9" id="KW-0418">Kinase</keyword>
<protein>
    <recommendedName>
        <fullName evidence="1">non-specific serine/threonine protein kinase</fullName>
        <ecNumber evidence="1">2.7.11.1</ecNumber>
    </recommendedName>
</protein>
<dbReference type="EMBL" id="VCQU01000013">
    <property type="protein sequence ID" value="NMN98926.1"/>
    <property type="molecule type" value="Genomic_DNA"/>
</dbReference>
<sequence>MLAPGDRFAGFVVASLLGEGGSSLVYRADEPSAGREVALKVLKAEAMQSGPARERFRREFEIAHSLHHPNIVEMFANGAEAGSLWLTMKPVPGVAATKLVPTRRSEPDVATLLAMLEPIAACLDFAHAAGVVHRDVKPSNILVCVSDPAASVLTDFGIARRLDDPRQRGRYGYVLGSMPYIAPEVLKAESLYPSTDQYSLACSIVEFLTGRPPFPYSTRFAIADAHRSFPPPRLSARRKWIPRSVDAVVAKALAKDPFDRYETCTQLVDLLTDLRDVVPAPPRTLRRRLEVGAKRVRGTLE</sequence>
<dbReference type="GO" id="GO:0005524">
    <property type="term" value="F:ATP binding"/>
    <property type="evidence" value="ECO:0007669"/>
    <property type="project" value="UniProtKB-UniRule"/>
</dbReference>
<evidence type="ECO:0000256" key="2">
    <source>
        <dbReference type="ARBA" id="ARBA00022527"/>
    </source>
</evidence>
<dbReference type="InterPro" id="IPR008271">
    <property type="entry name" value="Ser/Thr_kinase_AS"/>
</dbReference>
<dbReference type="CDD" id="cd14014">
    <property type="entry name" value="STKc_PknB_like"/>
    <property type="match status" value="1"/>
</dbReference>
<keyword evidence="6 7" id="KW-0067">ATP-binding</keyword>
<feature type="binding site" evidence="7">
    <location>
        <position position="40"/>
    </location>
    <ligand>
        <name>ATP</name>
        <dbReference type="ChEBI" id="CHEBI:30616"/>
    </ligand>
</feature>
<dbReference type="Pfam" id="PF00069">
    <property type="entry name" value="Pkinase"/>
    <property type="match status" value="1"/>
</dbReference>
<organism evidence="9 10">
    <name type="scientific">Antrihabitans stalactiti</name>
    <dbReference type="NCBI Taxonomy" id="2584121"/>
    <lineage>
        <taxon>Bacteria</taxon>
        <taxon>Bacillati</taxon>
        <taxon>Actinomycetota</taxon>
        <taxon>Actinomycetes</taxon>
        <taxon>Mycobacteriales</taxon>
        <taxon>Nocardiaceae</taxon>
        <taxon>Antrihabitans</taxon>
    </lineage>
</organism>
<evidence type="ECO:0000256" key="1">
    <source>
        <dbReference type="ARBA" id="ARBA00012513"/>
    </source>
</evidence>
<evidence type="ECO:0000256" key="5">
    <source>
        <dbReference type="ARBA" id="ARBA00022777"/>
    </source>
</evidence>
<evidence type="ECO:0000259" key="8">
    <source>
        <dbReference type="PROSITE" id="PS50011"/>
    </source>
</evidence>
<evidence type="ECO:0000313" key="9">
    <source>
        <dbReference type="EMBL" id="NMN98926.1"/>
    </source>
</evidence>
<reference evidence="9 10" key="1">
    <citation type="submission" date="2019-05" db="EMBL/GenBank/DDBJ databases">
        <authorList>
            <person name="Lee S.D."/>
        </authorList>
    </citation>
    <scope>NUCLEOTIDE SEQUENCE [LARGE SCALE GENOMIC DNA]</scope>
    <source>
        <strain evidence="9 10">YC2-7</strain>
    </source>
</reference>
<keyword evidence="10" id="KW-1185">Reference proteome</keyword>
<dbReference type="Gene3D" id="3.30.200.20">
    <property type="entry name" value="Phosphorylase Kinase, domain 1"/>
    <property type="match status" value="1"/>
</dbReference>
<dbReference type="PANTHER" id="PTHR43289:SF6">
    <property type="entry name" value="SERINE_THREONINE-PROTEIN KINASE NEKL-3"/>
    <property type="match status" value="1"/>
</dbReference>
<keyword evidence="3" id="KW-0808">Transferase</keyword>
<evidence type="ECO:0000256" key="6">
    <source>
        <dbReference type="ARBA" id="ARBA00022840"/>
    </source>
</evidence>
<gene>
    <name evidence="9" type="ORF">FGL95_28215</name>
</gene>
<evidence type="ECO:0000256" key="4">
    <source>
        <dbReference type="ARBA" id="ARBA00022741"/>
    </source>
</evidence>
<dbReference type="InterPro" id="IPR011009">
    <property type="entry name" value="Kinase-like_dom_sf"/>
</dbReference>
<evidence type="ECO:0000256" key="7">
    <source>
        <dbReference type="PROSITE-ProRule" id="PRU10141"/>
    </source>
</evidence>
<dbReference type="SMART" id="SM00220">
    <property type="entry name" value="S_TKc"/>
    <property type="match status" value="1"/>
</dbReference>
<dbReference type="Gene3D" id="1.10.510.10">
    <property type="entry name" value="Transferase(Phosphotransferase) domain 1"/>
    <property type="match status" value="1"/>
</dbReference>
<dbReference type="InterPro" id="IPR000719">
    <property type="entry name" value="Prot_kinase_dom"/>
</dbReference>
<dbReference type="PROSITE" id="PS50011">
    <property type="entry name" value="PROTEIN_KINASE_DOM"/>
    <property type="match status" value="1"/>
</dbReference>
<proteinExistence type="predicted"/>
<name>A0A848KM42_9NOCA</name>
<accession>A0A848KM42</accession>
<dbReference type="AlphaFoldDB" id="A0A848KM42"/>
<keyword evidence="4 7" id="KW-0547">Nucleotide-binding</keyword>
<reference evidence="9 10" key="2">
    <citation type="submission" date="2020-06" db="EMBL/GenBank/DDBJ databases">
        <title>Antribacter stalactiti gen. nov., sp. nov., a new member of the family Nacardiaceae isolated from a cave.</title>
        <authorList>
            <person name="Kim I.S."/>
        </authorList>
    </citation>
    <scope>NUCLEOTIDE SEQUENCE [LARGE SCALE GENOMIC DNA]</scope>
    <source>
        <strain evidence="9 10">YC2-7</strain>
    </source>
</reference>
<evidence type="ECO:0000313" key="10">
    <source>
        <dbReference type="Proteomes" id="UP000535543"/>
    </source>
</evidence>
<feature type="domain" description="Protein kinase" evidence="8">
    <location>
        <begin position="11"/>
        <end position="272"/>
    </location>
</feature>
<dbReference type="PANTHER" id="PTHR43289">
    <property type="entry name" value="MITOGEN-ACTIVATED PROTEIN KINASE KINASE KINASE 20-RELATED"/>
    <property type="match status" value="1"/>
</dbReference>
<dbReference type="InterPro" id="IPR017441">
    <property type="entry name" value="Protein_kinase_ATP_BS"/>
</dbReference>
<dbReference type="PROSITE" id="PS00107">
    <property type="entry name" value="PROTEIN_KINASE_ATP"/>
    <property type="match status" value="1"/>
</dbReference>
<evidence type="ECO:0000256" key="3">
    <source>
        <dbReference type="ARBA" id="ARBA00022679"/>
    </source>
</evidence>
<dbReference type="GO" id="GO:0004674">
    <property type="term" value="F:protein serine/threonine kinase activity"/>
    <property type="evidence" value="ECO:0007669"/>
    <property type="project" value="UniProtKB-KW"/>
</dbReference>